<evidence type="ECO:0000313" key="3">
    <source>
        <dbReference type="EMBL" id="BBO92648.1"/>
    </source>
</evidence>
<protein>
    <submittedName>
        <fullName evidence="3">Uncharacterized protein</fullName>
    </submittedName>
</protein>
<gene>
    <name evidence="3" type="ORF">DSCOOX_58280</name>
</gene>
<name>A0A5K8AJ88_9BACT</name>
<feature type="region of interest" description="Disordered" evidence="1">
    <location>
        <begin position="33"/>
        <end position="53"/>
    </location>
</feature>
<evidence type="ECO:0000256" key="1">
    <source>
        <dbReference type="SAM" id="MobiDB-lite"/>
    </source>
</evidence>
<sequence length="53" mass="5611">MAMKGNTKKSAVVLSILISLSLIAPPAWAVPAWRDSGDDSKRTSRPVDADGET</sequence>
<accession>A0A5K8AJ88</accession>
<dbReference type="EMBL" id="AP021879">
    <property type="protein sequence ID" value="BBO92648.1"/>
    <property type="molecule type" value="Genomic_DNA"/>
</dbReference>
<feature type="signal peptide" evidence="2">
    <location>
        <begin position="1"/>
        <end position="29"/>
    </location>
</feature>
<reference evidence="3 4" key="1">
    <citation type="submission" date="2019-11" db="EMBL/GenBank/DDBJ databases">
        <title>Comparative genomics of hydrocarbon-degrading Desulfosarcina strains.</title>
        <authorList>
            <person name="Watanabe M."/>
            <person name="Kojima H."/>
            <person name="Fukui M."/>
        </authorList>
    </citation>
    <scope>NUCLEOTIDE SEQUENCE [LARGE SCALE GENOMIC DNA]</scope>
    <source>
        <strain evidence="4">oXyS1</strain>
    </source>
</reference>
<organism evidence="3 4">
    <name type="scientific">Desulfosarcina ovata subsp. ovata</name>
    <dbReference type="NCBI Taxonomy" id="2752305"/>
    <lineage>
        <taxon>Bacteria</taxon>
        <taxon>Pseudomonadati</taxon>
        <taxon>Thermodesulfobacteriota</taxon>
        <taxon>Desulfobacteria</taxon>
        <taxon>Desulfobacterales</taxon>
        <taxon>Desulfosarcinaceae</taxon>
        <taxon>Desulfosarcina</taxon>
    </lineage>
</organism>
<feature type="compositionally biased region" description="Basic and acidic residues" evidence="1">
    <location>
        <begin position="35"/>
        <end position="53"/>
    </location>
</feature>
<dbReference type="AlphaFoldDB" id="A0A5K8AJ88"/>
<proteinExistence type="predicted"/>
<evidence type="ECO:0000313" key="4">
    <source>
        <dbReference type="Proteomes" id="UP000422108"/>
    </source>
</evidence>
<evidence type="ECO:0000256" key="2">
    <source>
        <dbReference type="SAM" id="SignalP"/>
    </source>
</evidence>
<keyword evidence="4" id="KW-1185">Reference proteome</keyword>
<dbReference type="RefSeq" id="WP_155313363.1">
    <property type="nucleotide sequence ID" value="NZ_AP021879.1"/>
</dbReference>
<keyword evidence="2" id="KW-0732">Signal</keyword>
<dbReference type="Proteomes" id="UP000422108">
    <property type="component" value="Chromosome"/>
</dbReference>
<feature type="chain" id="PRO_5024365046" evidence="2">
    <location>
        <begin position="30"/>
        <end position="53"/>
    </location>
</feature>